<dbReference type="EMBL" id="CM046395">
    <property type="protein sequence ID" value="KAI8544020.1"/>
    <property type="molecule type" value="Genomic_DNA"/>
</dbReference>
<gene>
    <name evidence="1" type="ORF">RHMOL_Rhmol08G0262700</name>
</gene>
<accession>A0ACC0MSW1</accession>
<keyword evidence="2" id="KW-1185">Reference proteome</keyword>
<protein>
    <submittedName>
        <fullName evidence="1">Uncharacterized protein</fullName>
    </submittedName>
</protein>
<organism evidence="1 2">
    <name type="scientific">Rhododendron molle</name>
    <name type="common">Chinese azalea</name>
    <name type="synonym">Azalea mollis</name>
    <dbReference type="NCBI Taxonomy" id="49168"/>
    <lineage>
        <taxon>Eukaryota</taxon>
        <taxon>Viridiplantae</taxon>
        <taxon>Streptophyta</taxon>
        <taxon>Embryophyta</taxon>
        <taxon>Tracheophyta</taxon>
        <taxon>Spermatophyta</taxon>
        <taxon>Magnoliopsida</taxon>
        <taxon>eudicotyledons</taxon>
        <taxon>Gunneridae</taxon>
        <taxon>Pentapetalae</taxon>
        <taxon>asterids</taxon>
        <taxon>Ericales</taxon>
        <taxon>Ericaceae</taxon>
        <taxon>Ericoideae</taxon>
        <taxon>Rhodoreae</taxon>
        <taxon>Rhododendron</taxon>
    </lineage>
</organism>
<name>A0ACC0MSW1_RHOML</name>
<proteinExistence type="predicted"/>
<evidence type="ECO:0000313" key="2">
    <source>
        <dbReference type="Proteomes" id="UP001062846"/>
    </source>
</evidence>
<sequence>MTLASMTSSISLRQQRNLSTGVGGYPVEIARLRSRDFIGVCCVAVCVCCASVSVTEWVPHITASAAEDAVSAICDEYQFLREIFDDDDTEIYELGLVNWFLYCFRALQYIYFSYRVSGKIHHKECFTSDRLIYQMRAATATALGGGAARAKLLADQEDREIQSFVATIIAEQRVYSSSNYWSPLFSVSLTQPRQMQNFPREPFTQVALRIFLHLAMHAGRVHVTIWIANADSTRAGARTKTNTAIAASIRGQFLDVFASIERISWCLRLPPAAAANTATLPAGVDVAYNDSYVSDEDGVVEDVNGMCDEDGGRTFDEDGRRKDGRRMGSEDDSLSTPICHNAGRVTRWARFRIGGKTPIK</sequence>
<dbReference type="Proteomes" id="UP001062846">
    <property type="component" value="Chromosome 8"/>
</dbReference>
<comment type="caution">
    <text evidence="1">The sequence shown here is derived from an EMBL/GenBank/DDBJ whole genome shotgun (WGS) entry which is preliminary data.</text>
</comment>
<evidence type="ECO:0000313" key="1">
    <source>
        <dbReference type="EMBL" id="KAI8544020.1"/>
    </source>
</evidence>
<reference evidence="1" key="1">
    <citation type="submission" date="2022-02" db="EMBL/GenBank/DDBJ databases">
        <title>Plant Genome Project.</title>
        <authorList>
            <person name="Zhang R.-G."/>
        </authorList>
    </citation>
    <scope>NUCLEOTIDE SEQUENCE</scope>
    <source>
        <strain evidence="1">AT1</strain>
    </source>
</reference>